<evidence type="ECO:0000313" key="2">
    <source>
        <dbReference type="EMBL" id="MCH7323762.1"/>
    </source>
</evidence>
<protein>
    <submittedName>
        <fullName evidence="2">GNAT family N-acetyltransferase</fullName>
        <ecNumber evidence="2">2.3.1.-</ecNumber>
    </submittedName>
</protein>
<dbReference type="EC" id="2.3.1.-" evidence="2"/>
<accession>A0ABS9UHE4</accession>
<dbReference type="RefSeq" id="WP_241370920.1">
    <property type="nucleotide sequence ID" value="NZ_JAKZFC010000009.1"/>
</dbReference>
<keyword evidence="3" id="KW-1185">Reference proteome</keyword>
<dbReference type="PROSITE" id="PS51186">
    <property type="entry name" value="GNAT"/>
    <property type="match status" value="1"/>
</dbReference>
<dbReference type="CDD" id="cd04301">
    <property type="entry name" value="NAT_SF"/>
    <property type="match status" value="1"/>
</dbReference>
<comment type="caution">
    <text evidence="2">The sequence shown here is derived from an EMBL/GenBank/DDBJ whole genome shotgun (WGS) entry which is preliminary data.</text>
</comment>
<evidence type="ECO:0000259" key="1">
    <source>
        <dbReference type="PROSITE" id="PS51186"/>
    </source>
</evidence>
<dbReference type="Pfam" id="PF00583">
    <property type="entry name" value="Acetyltransf_1"/>
    <property type="match status" value="1"/>
</dbReference>
<dbReference type="Gene3D" id="3.40.630.30">
    <property type="match status" value="1"/>
</dbReference>
<dbReference type="GO" id="GO:0016746">
    <property type="term" value="F:acyltransferase activity"/>
    <property type="evidence" value="ECO:0007669"/>
    <property type="project" value="UniProtKB-KW"/>
</dbReference>
<reference evidence="2 3" key="1">
    <citation type="submission" date="2022-03" db="EMBL/GenBank/DDBJ databases">
        <authorList>
            <person name="Jo J.-H."/>
            <person name="Im W.-T."/>
        </authorList>
    </citation>
    <scope>NUCLEOTIDE SEQUENCE [LARGE SCALE GENOMIC DNA]</scope>
    <source>
        <strain evidence="2 3">MA9</strain>
    </source>
</reference>
<dbReference type="PANTHER" id="PTHR39173">
    <property type="entry name" value="ACETYLTRANSFERASE"/>
    <property type="match status" value="1"/>
</dbReference>
<dbReference type="InterPro" id="IPR016181">
    <property type="entry name" value="Acyl_CoA_acyltransferase"/>
</dbReference>
<sequence length="174" mass="19961">MASIQLIHPSLAYESQLIAYKNEFPYNPSGIEGSSQIAFAESIEQWLDQIEKNRHWETVQNDYMPAEQYIAIDNNDNVVGMLNFRKELNDYLLNYIGHIGYSVAPSKRRQGLATEMLKLALEEAKNFGLQKVLITCTDDNIASYKVIENNGGLLEDKRVDPGDQKLTRRYWITL</sequence>
<dbReference type="Proteomes" id="UP001316087">
    <property type="component" value="Unassembled WGS sequence"/>
</dbReference>
<evidence type="ECO:0000313" key="3">
    <source>
        <dbReference type="Proteomes" id="UP001316087"/>
    </source>
</evidence>
<dbReference type="EMBL" id="JAKZFC010000009">
    <property type="protein sequence ID" value="MCH7323762.1"/>
    <property type="molecule type" value="Genomic_DNA"/>
</dbReference>
<keyword evidence="2" id="KW-0808">Transferase</keyword>
<dbReference type="PANTHER" id="PTHR39173:SF1">
    <property type="entry name" value="ACETYLTRANSFERASE"/>
    <property type="match status" value="1"/>
</dbReference>
<feature type="domain" description="N-acetyltransferase" evidence="1">
    <location>
        <begin position="18"/>
        <end position="174"/>
    </location>
</feature>
<dbReference type="InterPro" id="IPR000182">
    <property type="entry name" value="GNAT_dom"/>
</dbReference>
<gene>
    <name evidence="2" type="ORF">LZ480_17965</name>
</gene>
<keyword evidence="2" id="KW-0012">Acyltransferase</keyword>
<organism evidence="2 3">
    <name type="scientific">Solibacillus palustris</name>
    <dbReference type="NCBI Taxonomy" id="2908203"/>
    <lineage>
        <taxon>Bacteria</taxon>
        <taxon>Bacillati</taxon>
        <taxon>Bacillota</taxon>
        <taxon>Bacilli</taxon>
        <taxon>Bacillales</taxon>
        <taxon>Caryophanaceae</taxon>
        <taxon>Solibacillus</taxon>
    </lineage>
</organism>
<name>A0ABS9UHE4_9BACL</name>
<proteinExistence type="predicted"/>
<dbReference type="SUPFAM" id="SSF55729">
    <property type="entry name" value="Acyl-CoA N-acyltransferases (Nat)"/>
    <property type="match status" value="1"/>
</dbReference>